<proteinExistence type="predicted"/>
<feature type="transmembrane region" description="Helical" evidence="7">
    <location>
        <begin position="522"/>
        <end position="543"/>
    </location>
</feature>
<accession>A0A428SH77</accession>
<evidence type="ECO:0000256" key="5">
    <source>
        <dbReference type="ARBA" id="ARBA00023033"/>
    </source>
</evidence>
<organism evidence="8 9">
    <name type="scientific">Fusarium ambrosium</name>
    <dbReference type="NCBI Taxonomy" id="131363"/>
    <lineage>
        <taxon>Eukaryota</taxon>
        <taxon>Fungi</taxon>
        <taxon>Dikarya</taxon>
        <taxon>Ascomycota</taxon>
        <taxon>Pezizomycotina</taxon>
        <taxon>Sordariomycetes</taxon>
        <taxon>Hypocreomycetidae</taxon>
        <taxon>Hypocreales</taxon>
        <taxon>Nectriaceae</taxon>
        <taxon>Fusarium</taxon>
        <taxon>Fusarium solani species complex</taxon>
    </lineage>
</organism>
<dbReference type="PANTHER" id="PTHR47356">
    <property type="entry name" value="FAD-DEPENDENT MONOOXYGENASE ASQG-RELATED"/>
    <property type="match status" value="1"/>
</dbReference>
<keyword evidence="3 7" id="KW-0812">Transmembrane</keyword>
<feature type="transmembrane region" description="Helical" evidence="7">
    <location>
        <begin position="458"/>
        <end position="477"/>
    </location>
</feature>
<reference evidence="8 9" key="1">
    <citation type="submission" date="2017-06" db="EMBL/GenBank/DDBJ databases">
        <title>Cmopartive genomic analysis of Ambrosia Fusariam Clade fungi.</title>
        <authorList>
            <person name="Stajich J.E."/>
            <person name="Carrillo J."/>
            <person name="Kijimoto T."/>
            <person name="Eskalen A."/>
            <person name="O'Donnell K."/>
            <person name="Kasson M."/>
        </authorList>
    </citation>
    <scope>NUCLEOTIDE SEQUENCE [LARGE SCALE GENOMIC DNA]</scope>
    <source>
        <strain evidence="8 9">NRRL 20438</strain>
    </source>
</reference>
<dbReference type="Gene3D" id="3.50.50.60">
    <property type="entry name" value="FAD/NAD(P)-binding domain"/>
    <property type="match status" value="1"/>
</dbReference>
<evidence type="ECO:0000256" key="2">
    <source>
        <dbReference type="ARBA" id="ARBA00004370"/>
    </source>
</evidence>
<evidence type="ECO:0000256" key="7">
    <source>
        <dbReference type="SAM" id="Phobius"/>
    </source>
</evidence>
<dbReference type="GO" id="GO:0016020">
    <property type="term" value="C:membrane"/>
    <property type="evidence" value="ECO:0007669"/>
    <property type="project" value="UniProtKB-SubCell"/>
</dbReference>
<evidence type="ECO:0000256" key="3">
    <source>
        <dbReference type="ARBA" id="ARBA00022692"/>
    </source>
</evidence>
<dbReference type="Gene3D" id="3.30.9.30">
    <property type="match status" value="1"/>
</dbReference>
<dbReference type="SUPFAM" id="SSF51905">
    <property type="entry name" value="FAD/NAD(P)-binding domain"/>
    <property type="match status" value="1"/>
</dbReference>
<comment type="subcellular location">
    <subcellularLocation>
        <location evidence="2">Membrane</location>
    </subcellularLocation>
</comment>
<feature type="transmembrane region" description="Helical" evidence="7">
    <location>
        <begin position="489"/>
        <end position="510"/>
    </location>
</feature>
<dbReference type="AlphaFoldDB" id="A0A428SH77"/>
<evidence type="ECO:0000256" key="6">
    <source>
        <dbReference type="ARBA" id="ARBA00023136"/>
    </source>
</evidence>
<keyword evidence="6 7" id="KW-0472">Membrane</keyword>
<keyword evidence="5" id="KW-0503">Monooxygenase</keyword>
<keyword evidence="9" id="KW-1185">Reference proteome</keyword>
<feature type="transmembrane region" description="Helical" evidence="7">
    <location>
        <begin position="575"/>
        <end position="595"/>
    </location>
</feature>
<keyword evidence="4 7" id="KW-1133">Transmembrane helix</keyword>
<dbReference type="PANTHER" id="PTHR47356:SF2">
    <property type="entry name" value="FAD-BINDING DOMAIN-CONTAINING PROTEIN-RELATED"/>
    <property type="match status" value="1"/>
</dbReference>
<sequence length="672" mass="74374">MASVKEFKVIIAGGGIAGLTLANMLEKFDLDYVVLEGHSEISPAVGASIGMFPNGLRILDQLGCYEPIKELFGGSIPYEKTYTRDENGQVIYDMPGFFNHLEKRAVRGVMTALGNKLEPGYFDPKEPESVPCYYCCSFGIARGVPGWTSGEQHVVTGRGRSQLVVSGPEDRVYWFMFEKLPETKYGKDIPWYSKEDEAEFVKRNWTHKPNPIGGQGANGAMESCAELMNALLRTRDSRGGNLTSLTDEEVEGIFNQTQSARHVRAVEIVKRAHDQQSLFAYENAAISTIVCKFTQPLSGGESLLSLLSGAYVAGSVVEKLPVPYRPRAIPFRDELPAQPIDPRVHGVVKKVFIGSMGLLYFVSRKAFRLPFSEIDNWSKSAMTLKWFGNTRARDIFNLFISTLAVPITDADPSARVHLWNFLPQLISPLVIYAIEASRTGNQATPLALPLLFSVGMQIQGISGIGPLYSILSALFSYEMPTGRAVPVEVVKSLVPAVTLGYVVPTIVALAPTPNANAWHNWLGIWQFAPPLFNVLAMGISAGLRMWNGKRQPKKEDDQTIYDRYKRKDVELLKMVYTYAFAVQATAHIASLAYAWQHPGINIYKTFLGLPNPFKAEWGLSTLIEKLAVFFRTCEAAKAALGVIAGQFLVGSGATWAGLWYWREDKIAGLMRE</sequence>
<dbReference type="InterPro" id="IPR036188">
    <property type="entry name" value="FAD/NAD-bd_sf"/>
</dbReference>
<protein>
    <recommendedName>
        <fullName evidence="10">FAD-binding domain-containing protein</fullName>
    </recommendedName>
</protein>
<name>A0A428SH77_9HYPO</name>
<dbReference type="InterPro" id="IPR050562">
    <property type="entry name" value="FAD_mOase_fung"/>
</dbReference>
<dbReference type="GO" id="GO:0004497">
    <property type="term" value="F:monooxygenase activity"/>
    <property type="evidence" value="ECO:0007669"/>
    <property type="project" value="UniProtKB-KW"/>
</dbReference>
<comment type="cofactor">
    <cofactor evidence="1">
        <name>FAD</name>
        <dbReference type="ChEBI" id="CHEBI:57692"/>
    </cofactor>
</comment>
<feature type="transmembrane region" description="Helical" evidence="7">
    <location>
        <begin position="638"/>
        <end position="661"/>
    </location>
</feature>
<comment type="caution">
    <text evidence="8">The sequence shown here is derived from an EMBL/GenBank/DDBJ whole genome shotgun (WGS) entry which is preliminary data.</text>
</comment>
<evidence type="ECO:0000256" key="4">
    <source>
        <dbReference type="ARBA" id="ARBA00022989"/>
    </source>
</evidence>
<evidence type="ECO:0000313" key="9">
    <source>
        <dbReference type="Proteomes" id="UP000288429"/>
    </source>
</evidence>
<evidence type="ECO:0008006" key="10">
    <source>
        <dbReference type="Google" id="ProtNLM"/>
    </source>
</evidence>
<evidence type="ECO:0000313" key="8">
    <source>
        <dbReference type="EMBL" id="RSL89128.1"/>
    </source>
</evidence>
<dbReference type="EMBL" id="NIZV01000457">
    <property type="protein sequence ID" value="RSL89128.1"/>
    <property type="molecule type" value="Genomic_DNA"/>
</dbReference>
<evidence type="ECO:0000256" key="1">
    <source>
        <dbReference type="ARBA" id="ARBA00001974"/>
    </source>
</evidence>
<gene>
    <name evidence="8" type="ORF">CDV31_015936</name>
</gene>
<dbReference type="Proteomes" id="UP000288429">
    <property type="component" value="Unassembled WGS sequence"/>
</dbReference>
<keyword evidence="5" id="KW-0560">Oxidoreductase</keyword>